<gene>
    <name evidence="2" type="ORF">DSTB1V02_LOCUS9414</name>
</gene>
<dbReference type="Proteomes" id="UP000677054">
    <property type="component" value="Unassembled WGS sequence"/>
</dbReference>
<protein>
    <submittedName>
        <fullName evidence="2">Uncharacterized protein</fullName>
    </submittedName>
</protein>
<proteinExistence type="predicted"/>
<feature type="region of interest" description="Disordered" evidence="1">
    <location>
        <begin position="39"/>
        <end position="81"/>
    </location>
</feature>
<dbReference type="AlphaFoldDB" id="A0A7R9A8Y5"/>
<evidence type="ECO:0000256" key="1">
    <source>
        <dbReference type="SAM" id="MobiDB-lite"/>
    </source>
</evidence>
<dbReference type="EMBL" id="CAJPEV010002404">
    <property type="protein sequence ID" value="CAG0896773.1"/>
    <property type="molecule type" value="Genomic_DNA"/>
</dbReference>
<evidence type="ECO:0000313" key="2">
    <source>
        <dbReference type="EMBL" id="CAD7249626.1"/>
    </source>
</evidence>
<evidence type="ECO:0000313" key="3">
    <source>
        <dbReference type="Proteomes" id="UP000677054"/>
    </source>
</evidence>
<dbReference type="EMBL" id="LR901921">
    <property type="protein sequence ID" value="CAD7249626.1"/>
    <property type="molecule type" value="Genomic_DNA"/>
</dbReference>
<accession>A0A7R9A8Y5</accession>
<keyword evidence="3" id="KW-1185">Reference proteome</keyword>
<name>A0A7R9A8Y5_9CRUS</name>
<reference evidence="2" key="1">
    <citation type="submission" date="2020-11" db="EMBL/GenBank/DDBJ databases">
        <authorList>
            <person name="Tran Van P."/>
        </authorList>
    </citation>
    <scope>NUCLEOTIDE SEQUENCE</scope>
</reference>
<sequence>MLIDNLVAIVTIQCKEALRPSQWRLVVHAVSIERREFTDSSSYDGSDEDPLDSLLDTTMRGPKKKKKGTLPHQDPLNAKKKSWKEKLRAALTPRSFANYLKTFLIICGCAVSTVYLSMRPENEIKSIHVSVAVGKRHCILHIDTFRS</sequence>
<organism evidence="2">
    <name type="scientific">Darwinula stevensoni</name>
    <dbReference type="NCBI Taxonomy" id="69355"/>
    <lineage>
        <taxon>Eukaryota</taxon>
        <taxon>Metazoa</taxon>
        <taxon>Ecdysozoa</taxon>
        <taxon>Arthropoda</taxon>
        <taxon>Crustacea</taxon>
        <taxon>Oligostraca</taxon>
        <taxon>Ostracoda</taxon>
        <taxon>Podocopa</taxon>
        <taxon>Podocopida</taxon>
        <taxon>Darwinulocopina</taxon>
        <taxon>Darwinuloidea</taxon>
        <taxon>Darwinulidae</taxon>
        <taxon>Darwinula</taxon>
    </lineage>
</organism>